<dbReference type="AlphaFoldDB" id="R7Z017"/>
<dbReference type="Proteomes" id="UP000016924">
    <property type="component" value="Unassembled WGS sequence"/>
</dbReference>
<dbReference type="RefSeq" id="XP_007782573.1">
    <property type="nucleotide sequence ID" value="XM_007784383.1"/>
</dbReference>
<evidence type="ECO:0000313" key="2">
    <source>
        <dbReference type="Proteomes" id="UP000016924"/>
    </source>
</evidence>
<sequence>MSRYVAFEVYWYIEDGFAFAAFTLVAIANELQIFVEDHAPAIEEDCLPQPAIRVSF</sequence>
<gene>
    <name evidence="1" type="ORF">W97_06509</name>
</gene>
<name>R7Z017_CONA1</name>
<organism evidence="1 2">
    <name type="scientific">Coniosporium apollinis (strain CBS 100218)</name>
    <name type="common">Rock-inhabiting black yeast</name>
    <dbReference type="NCBI Taxonomy" id="1168221"/>
    <lineage>
        <taxon>Eukaryota</taxon>
        <taxon>Fungi</taxon>
        <taxon>Dikarya</taxon>
        <taxon>Ascomycota</taxon>
        <taxon>Pezizomycotina</taxon>
        <taxon>Dothideomycetes</taxon>
        <taxon>Dothideomycetes incertae sedis</taxon>
        <taxon>Coniosporium</taxon>
    </lineage>
</organism>
<proteinExistence type="predicted"/>
<protein>
    <submittedName>
        <fullName evidence="1">Uncharacterized protein</fullName>
    </submittedName>
</protein>
<keyword evidence="2" id="KW-1185">Reference proteome</keyword>
<dbReference type="HOGENOM" id="CLU_3014075_0_0_1"/>
<reference evidence="2" key="1">
    <citation type="submission" date="2012-06" db="EMBL/GenBank/DDBJ databases">
        <title>The genome sequence of Coniosporium apollinis CBS 100218.</title>
        <authorList>
            <consortium name="The Broad Institute Genome Sequencing Platform"/>
            <person name="Cuomo C."/>
            <person name="Gorbushina A."/>
            <person name="Noack S."/>
            <person name="Walker B."/>
            <person name="Young S.K."/>
            <person name="Zeng Q."/>
            <person name="Gargeya S."/>
            <person name="Fitzgerald M."/>
            <person name="Haas B."/>
            <person name="Abouelleil A."/>
            <person name="Alvarado L."/>
            <person name="Arachchi H.M."/>
            <person name="Berlin A.M."/>
            <person name="Chapman S.B."/>
            <person name="Goldberg J."/>
            <person name="Griggs A."/>
            <person name="Gujja S."/>
            <person name="Hansen M."/>
            <person name="Howarth C."/>
            <person name="Imamovic A."/>
            <person name="Larimer J."/>
            <person name="McCowan C."/>
            <person name="Montmayeur A."/>
            <person name="Murphy C."/>
            <person name="Neiman D."/>
            <person name="Pearson M."/>
            <person name="Priest M."/>
            <person name="Roberts A."/>
            <person name="Saif S."/>
            <person name="Shea T."/>
            <person name="Sisk P."/>
            <person name="Sykes S."/>
            <person name="Wortman J."/>
            <person name="Nusbaum C."/>
            <person name="Birren B."/>
        </authorList>
    </citation>
    <scope>NUCLEOTIDE SEQUENCE [LARGE SCALE GENOMIC DNA]</scope>
    <source>
        <strain evidence="2">CBS 100218</strain>
    </source>
</reference>
<dbReference type="EMBL" id="JH767586">
    <property type="protein sequence ID" value="EON67256.1"/>
    <property type="molecule type" value="Genomic_DNA"/>
</dbReference>
<accession>R7Z017</accession>
<dbReference type="GeneID" id="19903820"/>
<evidence type="ECO:0000313" key="1">
    <source>
        <dbReference type="EMBL" id="EON67256.1"/>
    </source>
</evidence>